<organism evidence="1 2">
    <name type="scientific">Haloferax mediterranei (strain ATCC 33500 / DSM 1411 / JCM 8866 / NBRC 14739 / NCIMB 2177 / R-4)</name>
    <name type="common">Halobacterium mediterranei</name>
    <dbReference type="NCBI Taxonomy" id="523841"/>
    <lineage>
        <taxon>Archaea</taxon>
        <taxon>Methanobacteriati</taxon>
        <taxon>Methanobacteriota</taxon>
        <taxon>Stenosarchaea group</taxon>
        <taxon>Halobacteria</taxon>
        <taxon>Halobacteriales</taxon>
        <taxon>Haloferacaceae</taxon>
        <taxon>Haloferax</taxon>
    </lineage>
</organism>
<evidence type="ECO:0000313" key="2">
    <source>
        <dbReference type="Proteomes" id="UP000006469"/>
    </source>
</evidence>
<protein>
    <submittedName>
        <fullName evidence="1">Uncharacterized protein</fullName>
    </submittedName>
</protein>
<accession>I3R9L9</accession>
<dbReference type="AlphaFoldDB" id="I3R9L9"/>
<dbReference type="EMBL" id="CP001870">
    <property type="protein sequence ID" value="AFK20929.1"/>
    <property type="molecule type" value="Genomic_DNA"/>
</dbReference>
<gene>
    <name evidence="1" type="ordered locus">HFX_5095</name>
</gene>
<keyword evidence="1" id="KW-0614">Plasmid</keyword>
<name>I3R9L9_HALMT</name>
<reference evidence="1 2" key="1">
    <citation type="journal article" date="2012" name="J. Bacteriol.">
        <title>Complete genome sequence of the metabolically versatile halophilic archaeon Haloferax mediterranei, a poly(3-hydroxybutyrate-co-3-hydroxyvalerate) producer.</title>
        <authorList>
            <person name="Han J."/>
            <person name="Zhang F."/>
            <person name="Hou J."/>
            <person name="Liu X."/>
            <person name="Li M."/>
            <person name="Liu H."/>
            <person name="Cai L."/>
            <person name="Zhang B."/>
            <person name="Chen Y."/>
            <person name="Zhou J."/>
            <person name="Hu S."/>
            <person name="Xiang H."/>
        </authorList>
    </citation>
    <scope>NUCLEOTIDE SEQUENCE [LARGE SCALE GENOMIC DNA]</scope>
    <source>
        <strain evidence="2">ATCC 33500 / DSM 1411 / JCM 8866 / NBRC 14739 / NCIMB 2177 / R-4</strain>
        <plasmid evidence="2">pHM300</plasmid>
    </source>
</reference>
<dbReference type="KEGG" id="hme:HFX_5095"/>
<evidence type="ECO:0000313" key="1">
    <source>
        <dbReference type="EMBL" id="AFK20929.1"/>
    </source>
</evidence>
<geneLocation type="plasmid" evidence="1 2">
    <name>pHM300</name>
</geneLocation>
<dbReference type="Proteomes" id="UP000006469">
    <property type="component" value="Plasmid pHM300"/>
</dbReference>
<proteinExistence type="predicted"/>
<sequence length="133" mass="14688">MPLVGRDLGRFVLEAPLFEHVVERDWLEAIDEQERFISGQSVDGGHNLAKRFAIEVSDIECVYGIFRISVGHISVFASDVAVSFPDDVRSSRLTFGPSTHVSSAYSEWAMTANPATVRELSTTSAWSYESGMS</sequence>
<dbReference type="HOGENOM" id="CLU_1901868_0_0_2"/>